<reference evidence="7" key="1">
    <citation type="submission" date="2015-09" db="EMBL/GenBank/DDBJ databases">
        <authorList>
            <person name="Sai Rama Sridatta P."/>
        </authorList>
    </citation>
    <scope>NUCLEOTIDE SEQUENCE [LARGE SCALE GENOMIC DNA]</scope>
</reference>
<dbReference type="SUPFAM" id="SSF49854">
    <property type="entry name" value="Spermadhesin, CUB domain"/>
    <property type="match status" value="2"/>
</dbReference>
<sequence>EIFTFTHMRYDIMFMFCFLSCGGTLSGTGQLRSPYHPNAYPHNKVCEWVINQPQGYVVTLNFLSFDVEGGSCRFDFVEVRDGSLSSSPLLGKFCGIQIPPRLQSTQRSMYIKFKTDSSVSNHGFEAAYSSALEGCGDTLTSPSGTITSPGHPTNYPHGANCTWYISVTPGNLIRLSFESFNLEYHLNCNYDYVEVYDNGTVQTGTKIGRYCGRSVPPSITSTDNLMTLLFVSDASLATEGFSASYISINLCLNLSLSLDCSETFTSSSGTLVHPITLTTTPTIETASSRSLCRSTCRLC</sequence>
<dbReference type="GeneTree" id="ENSGT00940000155299"/>
<name>A0A4W6E0K4_LATCA</name>
<evidence type="ECO:0000313" key="7">
    <source>
        <dbReference type="Proteomes" id="UP000314980"/>
    </source>
</evidence>
<keyword evidence="7" id="KW-1185">Reference proteome</keyword>
<feature type="chain" id="PRO_5021238968" description="CUB domain-containing protein" evidence="4">
    <location>
        <begin position="27"/>
        <end position="299"/>
    </location>
</feature>
<dbReference type="PROSITE" id="PS01180">
    <property type="entry name" value="CUB"/>
    <property type="match status" value="2"/>
</dbReference>
<evidence type="ECO:0000256" key="1">
    <source>
        <dbReference type="ARBA" id="ARBA00022737"/>
    </source>
</evidence>
<feature type="signal peptide" evidence="4">
    <location>
        <begin position="1"/>
        <end position="26"/>
    </location>
</feature>
<feature type="domain" description="CUB" evidence="5">
    <location>
        <begin position="135"/>
        <end position="248"/>
    </location>
</feature>
<dbReference type="InterPro" id="IPR000859">
    <property type="entry name" value="CUB_dom"/>
</dbReference>
<keyword evidence="4" id="KW-0732">Signal</keyword>
<organism evidence="6 7">
    <name type="scientific">Lates calcarifer</name>
    <name type="common">Barramundi</name>
    <name type="synonym">Holocentrus calcarifer</name>
    <dbReference type="NCBI Taxonomy" id="8187"/>
    <lineage>
        <taxon>Eukaryota</taxon>
        <taxon>Metazoa</taxon>
        <taxon>Chordata</taxon>
        <taxon>Craniata</taxon>
        <taxon>Vertebrata</taxon>
        <taxon>Euteleostomi</taxon>
        <taxon>Actinopterygii</taxon>
        <taxon>Neopterygii</taxon>
        <taxon>Teleostei</taxon>
        <taxon>Neoteleostei</taxon>
        <taxon>Acanthomorphata</taxon>
        <taxon>Carangaria</taxon>
        <taxon>Carangaria incertae sedis</taxon>
        <taxon>Centropomidae</taxon>
        <taxon>Lates</taxon>
    </lineage>
</organism>
<dbReference type="SMART" id="SM00042">
    <property type="entry name" value="CUB"/>
    <property type="match status" value="2"/>
</dbReference>
<dbReference type="Pfam" id="PF00431">
    <property type="entry name" value="CUB"/>
    <property type="match status" value="2"/>
</dbReference>
<dbReference type="PANTHER" id="PTHR24251">
    <property type="entry name" value="OVOCHYMASE-RELATED"/>
    <property type="match status" value="1"/>
</dbReference>
<dbReference type="PANTHER" id="PTHR24251:SF30">
    <property type="entry name" value="MEMBRANE FRIZZLED-RELATED PROTEIN"/>
    <property type="match status" value="1"/>
</dbReference>
<dbReference type="FunFam" id="2.60.120.290:FF:000013">
    <property type="entry name" value="Membrane frizzled-related protein"/>
    <property type="match status" value="1"/>
</dbReference>
<accession>A0A4W6E0K4</accession>
<keyword evidence="1" id="KW-0677">Repeat</keyword>
<dbReference type="CDD" id="cd00041">
    <property type="entry name" value="CUB"/>
    <property type="match status" value="2"/>
</dbReference>
<reference evidence="6" key="3">
    <citation type="submission" date="2025-09" db="UniProtKB">
        <authorList>
            <consortium name="Ensembl"/>
        </authorList>
    </citation>
    <scope>IDENTIFICATION</scope>
</reference>
<dbReference type="InterPro" id="IPR035914">
    <property type="entry name" value="Sperma_CUB_dom_sf"/>
</dbReference>
<reference evidence="6" key="2">
    <citation type="submission" date="2025-08" db="UniProtKB">
        <authorList>
            <consortium name="Ensembl"/>
        </authorList>
    </citation>
    <scope>IDENTIFICATION</scope>
</reference>
<proteinExistence type="predicted"/>
<dbReference type="AlphaFoldDB" id="A0A4W6E0K4"/>
<dbReference type="FunFam" id="2.60.120.290:FF:000005">
    <property type="entry name" value="Procollagen C-endopeptidase enhancer 1"/>
    <property type="match status" value="1"/>
</dbReference>
<dbReference type="Gene3D" id="2.60.120.290">
    <property type="entry name" value="Spermadhesin, CUB domain"/>
    <property type="match status" value="2"/>
</dbReference>
<dbReference type="Ensembl" id="ENSLCAT00010032214.1">
    <property type="protein sequence ID" value="ENSLCAP00010031500.1"/>
    <property type="gene ID" value="ENSLCAG00010014788.1"/>
</dbReference>
<evidence type="ECO:0000259" key="5">
    <source>
        <dbReference type="PROSITE" id="PS01180"/>
    </source>
</evidence>
<evidence type="ECO:0000256" key="3">
    <source>
        <dbReference type="PROSITE-ProRule" id="PRU00059"/>
    </source>
</evidence>
<evidence type="ECO:0000256" key="4">
    <source>
        <dbReference type="SAM" id="SignalP"/>
    </source>
</evidence>
<dbReference type="Proteomes" id="UP000314980">
    <property type="component" value="Unassembled WGS sequence"/>
</dbReference>
<comment type="caution">
    <text evidence="3">Lacks conserved residue(s) required for the propagation of feature annotation.</text>
</comment>
<keyword evidence="2" id="KW-1015">Disulfide bond</keyword>
<evidence type="ECO:0000313" key="6">
    <source>
        <dbReference type="Ensembl" id="ENSLCAP00010031500.1"/>
    </source>
</evidence>
<protein>
    <recommendedName>
        <fullName evidence="5">CUB domain-containing protein</fullName>
    </recommendedName>
</protein>
<feature type="domain" description="CUB" evidence="5">
    <location>
        <begin position="17"/>
        <end position="131"/>
    </location>
</feature>
<evidence type="ECO:0000256" key="2">
    <source>
        <dbReference type="ARBA" id="ARBA00023157"/>
    </source>
</evidence>